<proteinExistence type="inferred from homology"/>
<organism evidence="4 5">
    <name type="scientific">Brachybacterium fresconis</name>
    <dbReference type="NCBI Taxonomy" id="173363"/>
    <lineage>
        <taxon>Bacteria</taxon>
        <taxon>Bacillati</taxon>
        <taxon>Actinomycetota</taxon>
        <taxon>Actinomycetes</taxon>
        <taxon>Micrococcales</taxon>
        <taxon>Dermabacteraceae</taxon>
        <taxon>Brachybacterium</taxon>
    </lineage>
</organism>
<dbReference type="EMBL" id="JAGIOC010000001">
    <property type="protein sequence ID" value="MBP2409309.1"/>
    <property type="molecule type" value="Genomic_DNA"/>
</dbReference>
<sequence>MTTAPSTTRPVPRLRRVGTVLALLATGQLLGGGLVVALVGPTVGVAALSLVLGMSPTIVAAATLRPRTPGPVTGADLLSMLRLLAAGVLAAMTVLALTAQMPSRSWFFAVLAGAALASDALDGRVARRTGTAGPIGARIDMEADAALVLVLSVLAATTVGPWVLVIGAMRYIYVAASWGRPALRRPLVHSDLRRGIGALQGIALMTAVVPALPEEIAMITCALALGLLVWSFGRDVIRQEREERPPLTRRRSPP</sequence>
<keyword evidence="5" id="KW-1185">Reference proteome</keyword>
<evidence type="ECO:0000313" key="5">
    <source>
        <dbReference type="Proteomes" id="UP000698222"/>
    </source>
</evidence>
<gene>
    <name evidence="4" type="ORF">JOF44_002212</name>
</gene>
<comment type="similarity">
    <text evidence="2">Belongs to the CDP-alcohol phosphatidyltransferase class-I family.</text>
</comment>
<dbReference type="Proteomes" id="UP000698222">
    <property type="component" value="Unassembled WGS sequence"/>
</dbReference>
<dbReference type="PROSITE" id="PS00379">
    <property type="entry name" value="CDP_ALCOHOL_P_TRANSF"/>
    <property type="match status" value="1"/>
</dbReference>
<dbReference type="InterPro" id="IPR000462">
    <property type="entry name" value="CDP-OH_P_trans"/>
</dbReference>
<feature type="transmembrane region" description="Helical" evidence="3">
    <location>
        <begin position="45"/>
        <end position="65"/>
    </location>
</feature>
<keyword evidence="1 2" id="KW-0808">Transferase</keyword>
<dbReference type="InterPro" id="IPR048254">
    <property type="entry name" value="CDP_ALCOHOL_P_TRANSF_CS"/>
</dbReference>
<dbReference type="Pfam" id="PF01066">
    <property type="entry name" value="CDP-OH_P_transf"/>
    <property type="match status" value="1"/>
</dbReference>
<evidence type="ECO:0000256" key="2">
    <source>
        <dbReference type="RuleBase" id="RU003750"/>
    </source>
</evidence>
<name>A0ABS4YKP5_9MICO</name>
<dbReference type="InterPro" id="IPR043130">
    <property type="entry name" value="CDP-OH_PTrfase_TM_dom"/>
</dbReference>
<feature type="transmembrane region" description="Helical" evidence="3">
    <location>
        <begin position="20"/>
        <end position="39"/>
    </location>
</feature>
<feature type="transmembrane region" description="Helical" evidence="3">
    <location>
        <begin position="77"/>
        <end position="99"/>
    </location>
</feature>
<feature type="transmembrane region" description="Helical" evidence="3">
    <location>
        <begin position="216"/>
        <end position="233"/>
    </location>
</feature>
<accession>A0ABS4YKP5</accession>
<keyword evidence="3" id="KW-1133">Transmembrane helix</keyword>
<protein>
    <submittedName>
        <fullName evidence="4">Phosphatidylglycerophosphate synthase</fullName>
    </submittedName>
</protein>
<reference evidence="4 5" key="1">
    <citation type="submission" date="2021-03" db="EMBL/GenBank/DDBJ databases">
        <title>Sequencing the genomes of 1000 actinobacteria strains.</title>
        <authorList>
            <person name="Klenk H.-P."/>
        </authorList>
    </citation>
    <scope>NUCLEOTIDE SEQUENCE [LARGE SCALE GENOMIC DNA]</scope>
    <source>
        <strain evidence="4 5">DSM 14564</strain>
    </source>
</reference>
<keyword evidence="3" id="KW-0472">Membrane</keyword>
<feature type="transmembrane region" description="Helical" evidence="3">
    <location>
        <begin position="146"/>
        <end position="173"/>
    </location>
</feature>
<evidence type="ECO:0000313" key="4">
    <source>
        <dbReference type="EMBL" id="MBP2409309.1"/>
    </source>
</evidence>
<keyword evidence="3" id="KW-0812">Transmembrane</keyword>
<comment type="caution">
    <text evidence="4">The sequence shown here is derived from an EMBL/GenBank/DDBJ whole genome shotgun (WGS) entry which is preliminary data.</text>
</comment>
<dbReference type="RefSeq" id="WP_209891053.1">
    <property type="nucleotide sequence ID" value="NZ_BAAAJV010000014.1"/>
</dbReference>
<dbReference type="Gene3D" id="1.20.120.1760">
    <property type="match status" value="1"/>
</dbReference>
<evidence type="ECO:0000256" key="3">
    <source>
        <dbReference type="SAM" id="Phobius"/>
    </source>
</evidence>
<evidence type="ECO:0000256" key="1">
    <source>
        <dbReference type="ARBA" id="ARBA00022679"/>
    </source>
</evidence>